<accession>A0AAD4I2R8</accession>
<proteinExistence type="predicted"/>
<dbReference type="PANTHER" id="PTHR42339:SF1">
    <property type="entry name" value="HISTONE H1"/>
    <property type="match status" value="1"/>
</dbReference>
<feature type="region of interest" description="Disordered" evidence="1">
    <location>
        <begin position="28"/>
        <end position="77"/>
    </location>
</feature>
<feature type="region of interest" description="Disordered" evidence="1">
    <location>
        <begin position="277"/>
        <end position="305"/>
    </location>
</feature>
<dbReference type="InterPro" id="IPR056143">
    <property type="entry name" value="DUF7726"/>
</dbReference>
<dbReference type="AlphaFoldDB" id="A0AAD4I2R8"/>
<dbReference type="Gene3D" id="1.10.260.40">
    <property type="entry name" value="lambda repressor-like DNA-binding domains"/>
    <property type="match status" value="1"/>
</dbReference>
<feature type="domain" description="DUF7726" evidence="2">
    <location>
        <begin position="85"/>
        <end position="156"/>
    </location>
</feature>
<evidence type="ECO:0000313" key="4">
    <source>
        <dbReference type="Proteomes" id="UP001197093"/>
    </source>
</evidence>
<reference evidence="3" key="1">
    <citation type="submission" date="2023-02" db="EMBL/GenBank/DDBJ databases">
        <authorList>
            <person name="Palmer J.M."/>
        </authorList>
    </citation>
    <scope>NUCLEOTIDE SEQUENCE</scope>
    <source>
        <strain evidence="3">FW57</strain>
    </source>
</reference>
<dbReference type="GO" id="GO:0003677">
    <property type="term" value="F:DNA binding"/>
    <property type="evidence" value="ECO:0007669"/>
    <property type="project" value="InterPro"/>
</dbReference>
<dbReference type="InterPro" id="IPR010982">
    <property type="entry name" value="Lambda_DNA-bd_dom_sf"/>
</dbReference>
<comment type="caution">
    <text evidence="3">The sequence shown here is derived from an EMBL/GenBank/DDBJ whole genome shotgun (WGS) entry which is preliminary data.</text>
</comment>
<dbReference type="Pfam" id="PF24852">
    <property type="entry name" value="DUF7726"/>
    <property type="match status" value="1"/>
</dbReference>
<evidence type="ECO:0000259" key="2">
    <source>
        <dbReference type="Pfam" id="PF24852"/>
    </source>
</evidence>
<name>A0AAD4I2R8_9PEZI</name>
<keyword evidence="4" id="KW-1185">Reference proteome</keyword>
<dbReference type="PANTHER" id="PTHR42339">
    <property type="entry name" value="HISTONE H1"/>
    <property type="match status" value="1"/>
</dbReference>
<gene>
    <name evidence="3" type="ORF">NEMBOFW57_002765</name>
</gene>
<protein>
    <recommendedName>
        <fullName evidence="2">DUF7726 domain-containing protein</fullName>
    </recommendedName>
</protein>
<evidence type="ECO:0000256" key="1">
    <source>
        <dbReference type="SAM" id="MobiDB-lite"/>
    </source>
</evidence>
<evidence type="ECO:0000313" key="3">
    <source>
        <dbReference type="EMBL" id="KAG7292726.1"/>
    </source>
</evidence>
<organism evidence="3 4">
    <name type="scientific">Staphylotrichum longicolle</name>
    <dbReference type="NCBI Taxonomy" id="669026"/>
    <lineage>
        <taxon>Eukaryota</taxon>
        <taxon>Fungi</taxon>
        <taxon>Dikarya</taxon>
        <taxon>Ascomycota</taxon>
        <taxon>Pezizomycotina</taxon>
        <taxon>Sordariomycetes</taxon>
        <taxon>Sordariomycetidae</taxon>
        <taxon>Sordariales</taxon>
        <taxon>Chaetomiaceae</taxon>
        <taxon>Staphylotrichum</taxon>
    </lineage>
</organism>
<dbReference type="EMBL" id="JAHCVI010000001">
    <property type="protein sequence ID" value="KAG7292726.1"/>
    <property type="molecule type" value="Genomic_DNA"/>
</dbReference>
<feature type="compositionally biased region" description="Basic and acidic residues" evidence="1">
    <location>
        <begin position="277"/>
        <end position="289"/>
    </location>
</feature>
<sequence length="305" mass="32700">MKARILTVAQSRSPALGVLPGAINAQVRQTQTGNHPAAGQAASGQENAPIAVPSTKPASKKRKSTEQHEPVPSVDLDSIDLEGAPITENCGQVRRKINNLLDSGAVTKTAFANEIGVSVKSLTGFLTTSGPDNGSGFAAYPAAWEYFKKREIAGVKLPAAKKQKTSTGSSSKAAASAAVDLSDVVLRGEDPDSVPVFDSCDEIRRKINAHLKKPGVTQAQFLRDVNAQLKGPSRPGRPFQGGQLARFRETKGALNGAKSPIFYGAYVFFEKMRIKEGKPKSKHRLDMEKQWGSQGISRDHDGRER</sequence>
<dbReference type="Proteomes" id="UP001197093">
    <property type="component" value="Unassembled WGS sequence"/>
</dbReference>